<keyword evidence="2" id="KW-0805">Transcription regulation</keyword>
<dbReference type="AlphaFoldDB" id="A0A4R4YYJ9"/>
<dbReference type="Gene3D" id="1.10.10.60">
    <property type="entry name" value="Homeodomain-like"/>
    <property type="match status" value="1"/>
</dbReference>
<proteinExistence type="predicted"/>
<keyword evidence="3 5" id="KW-0238">DNA-binding</keyword>
<dbReference type="InterPro" id="IPR004111">
    <property type="entry name" value="Repressor_TetR_C"/>
</dbReference>
<dbReference type="PRINTS" id="PR00455">
    <property type="entry name" value="HTHTETR"/>
</dbReference>
<evidence type="ECO:0000256" key="2">
    <source>
        <dbReference type="ARBA" id="ARBA00023015"/>
    </source>
</evidence>
<feature type="DNA-binding region" description="H-T-H motif" evidence="5">
    <location>
        <begin position="25"/>
        <end position="44"/>
    </location>
</feature>
<dbReference type="GO" id="GO:0045892">
    <property type="term" value="P:negative regulation of DNA-templated transcription"/>
    <property type="evidence" value="ECO:0007669"/>
    <property type="project" value="InterPro"/>
</dbReference>
<dbReference type="Proteomes" id="UP000295302">
    <property type="component" value="Unassembled WGS sequence"/>
</dbReference>
<dbReference type="InterPro" id="IPR036271">
    <property type="entry name" value="Tet_transcr_reg_TetR-rel_C_sf"/>
</dbReference>
<reference evidence="7 8" key="1">
    <citation type="submission" date="2019-03" db="EMBL/GenBank/DDBJ databases">
        <title>Draft genome sequences of novel Actinobacteria.</title>
        <authorList>
            <person name="Sahin N."/>
            <person name="Ay H."/>
            <person name="Saygin H."/>
        </authorList>
    </citation>
    <scope>NUCLEOTIDE SEQUENCE [LARGE SCALE GENOMIC DNA]</scope>
    <source>
        <strain evidence="7 8">CH32</strain>
    </source>
</reference>
<comment type="caution">
    <text evidence="7">The sequence shown here is derived from an EMBL/GenBank/DDBJ whole genome shotgun (WGS) entry which is preliminary data.</text>
</comment>
<evidence type="ECO:0000256" key="4">
    <source>
        <dbReference type="ARBA" id="ARBA00023163"/>
    </source>
</evidence>
<evidence type="ECO:0000256" key="5">
    <source>
        <dbReference type="PROSITE-ProRule" id="PRU00335"/>
    </source>
</evidence>
<dbReference type="GO" id="GO:0000976">
    <property type="term" value="F:transcription cis-regulatory region binding"/>
    <property type="evidence" value="ECO:0007669"/>
    <property type="project" value="TreeGrafter"/>
</dbReference>
<dbReference type="SUPFAM" id="SSF48498">
    <property type="entry name" value="Tetracyclin repressor-like, C-terminal domain"/>
    <property type="match status" value="1"/>
</dbReference>
<accession>A0A4R4YYJ9</accession>
<dbReference type="OrthoDB" id="4540879at2"/>
<keyword evidence="4" id="KW-0804">Transcription</keyword>
<keyword evidence="1" id="KW-0678">Repressor</keyword>
<dbReference type="PROSITE" id="PS50977">
    <property type="entry name" value="HTH_TETR_2"/>
    <property type="match status" value="1"/>
</dbReference>
<dbReference type="PANTHER" id="PTHR30055:SF151">
    <property type="entry name" value="TRANSCRIPTIONAL REGULATORY PROTEIN"/>
    <property type="match status" value="1"/>
</dbReference>
<sequence length="194" mass="21547">MALTRQDIARSGLKLLKDVGLNGLTLRLIAADLGVKAPALYWHVKNKQELLDEMATQMYRDAAADREPPEPLEEWDLVAHRARVLRRMMLAYRDGAKVFSGTYLGDVDPDDEQPLSRSIASGLDERRAAMALFTVYSFVIGFTIEEQAVYPEPGKLDQRYAGAPGGAVFGNVDARFDDGLSMVLDGARRWLGME</sequence>
<dbReference type="GO" id="GO:0003700">
    <property type="term" value="F:DNA-binding transcription factor activity"/>
    <property type="evidence" value="ECO:0007669"/>
    <property type="project" value="TreeGrafter"/>
</dbReference>
<dbReference type="SUPFAM" id="SSF46689">
    <property type="entry name" value="Homeodomain-like"/>
    <property type="match status" value="1"/>
</dbReference>
<dbReference type="Pfam" id="PF02909">
    <property type="entry name" value="TetR_C_1"/>
    <property type="match status" value="1"/>
</dbReference>
<dbReference type="InterPro" id="IPR001647">
    <property type="entry name" value="HTH_TetR"/>
</dbReference>
<dbReference type="PRINTS" id="PR00400">
    <property type="entry name" value="TETREPRESSOR"/>
</dbReference>
<evidence type="ECO:0000313" key="8">
    <source>
        <dbReference type="Proteomes" id="UP000295302"/>
    </source>
</evidence>
<dbReference type="RefSeq" id="WP_132612221.1">
    <property type="nucleotide sequence ID" value="NZ_SMKQ01000030.1"/>
</dbReference>
<keyword evidence="8" id="KW-1185">Reference proteome</keyword>
<evidence type="ECO:0000256" key="3">
    <source>
        <dbReference type="ARBA" id="ARBA00023125"/>
    </source>
</evidence>
<dbReference type="InterPro" id="IPR003012">
    <property type="entry name" value="Tet_transcr_reg_TetR"/>
</dbReference>
<organism evidence="7 8">
    <name type="scientific">Nonomuraea terrae</name>
    <dbReference type="NCBI Taxonomy" id="2530383"/>
    <lineage>
        <taxon>Bacteria</taxon>
        <taxon>Bacillati</taxon>
        <taxon>Actinomycetota</taxon>
        <taxon>Actinomycetes</taxon>
        <taxon>Streptosporangiales</taxon>
        <taxon>Streptosporangiaceae</taxon>
        <taxon>Nonomuraea</taxon>
    </lineage>
</organism>
<evidence type="ECO:0000259" key="6">
    <source>
        <dbReference type="PROSITE" id="PS50977"/>
    </source>
</evidence>
<dbReference type="GO" id="GO:0046677">
    <property type="term" value="P:response to antibiotic"/>
    <property type="evidence" value="ECO:0007669"/>
    <property type="project" value="InterPro"/>
</dbReference>
<gene>
    <name evidence="7" type="ORF">E1286_13355</name>
</gene>
<dbReference type="InterPro" id="IPR050109">
    <property type="entry name" value="HTH-type_TetR-like_transc_reg"/>
</dbReference>
<dbReference type="InterPro" id="IPR009057">
    <property type="entry name" value="Homeodomain-like_sf"/>
</dbReference>
<name>A0A4R4YYJ9_9ACTN</name>
<protein>
    <submittedName>
        <fullName evidence="7">TetR family transcriptional regulator</fullName>
    </submittedName>
</protein>
<dbReference type="PANTHER" id="PTHR30055">
    <property type="entry name" value="HTH-TYPE TRANSCRIPTIONAL REGULATOR RUTR"/>
    <property type="match status" value="1"/>
</dbReference>
<dbReference type="Pfam" id="PF00440">
    <property type="entry name" value="TetR_N"/>
    <property type="match status" value="1"/>
</dbReference>
<evidence type="ECO:0000313" key="7">
    <source>
        <dbReference type="EMBL" id="TDD49704.1"/>
    </source>
</evidence>
<dbReference type="Gene3D" id="1.10.357.10">
    <property type="entry name" value="Tetracycline Repressor, domain 2"/>
    <property type="match status" value="1"/>
</dbReference>
<dbReference type="EMBL" id="SMKQ01000030">
    <property type="protein sequence ID" value="TDD49704.1"/>
    <property type="molecule type" value="Genomic_DNA"/>
</dbReference>
<feature type="domain" description="HTH tetR-type" evidence="6">
    <location>
        <begin position="2"/>
        <end position="62"/>
    </location>
</feature>
<evidence type="ECO:0000256" key="1">
    <source>
        <dbReference type="ARBA" id="ARBA00022491"/>
    </source>
</evidence>